<feature type="domain" description="Tyr recombinase" evidence="6">
    <location>
        <begin position="212"/>
        <end position="410"/>
    </location>
</feature>
<dbReference type="InterPro" id="IPR011010">
    <property type="entry name" value="DNA_brk_join_enz"/>
</dbReference>
<keyword evidence="4" id="KW-0233">DNA recombination</keyword>
<dbReference type="PROSITE" id="PS51900">
    <property type="entry name" value="CB"/>
    <property type="match status" value="1"/>
</dbReference>
<comment type="similarity">
    <text evidence="1">Belongs to the 'phage' integrase family.</text>
</comment>
<proteinExistence type="inferred from homology"/>
<dbReference type="Proteomes" id="UP000292665">
    <property type="component" value="Unassembled WGS sequence"/>
</dbReference>
<sequence>MDNPVTFSDITLLNTLATCANMTTDEVFKDFKIMANKKILKNHKYEIYYSESEKSWRTYLPDETKPNKRRPVKRKSKENLEKEIIRFYIEKQKAENRQNVTLEELYAEWLLYKRDYTSVKAKTIQEYVSEWNRFFKDTELVKMKIGEIKPITLIRFFREATKDRQFTHKRVSNARSVLNGIMSYAIEEEIISHNPVSDVNFKQFTYKPVEVQSDNVFSRDDTHKLLNYLRCIIEPYSLAIQLSFYLFIRVGETKAIRWEDIDYNNRLVYLHRQATCERTLNDDLTFSSRKVKVVNQMKGNTSHGFRKQFLTDEALKILHKAKELNPNGIYVFEPNGEIMTTDSFNRRLKKYCKEAGVPYHSSHKIRFYNASTAFDGNNLTTLSYLMGHSETATTLHYLRNVNKRKNDRLAFQNLGISS</sequence>
<organism evidence="8 10">
    <name type="scientific">[Ruminococcus] torques</name>
    <dbReference type="NCBI Taxonomy" id="33039"/>
    <lineage>
        <taxon>Bacteria</taxon>
        <taxon>Bacillati</taxon>
        <taxon>Bacillota</taxon>
        <taxon>Clostridia</taxon>
        <taxon>Lachnospirales</taxon>
        <taxon>Lachnospiraceae</taxon>
        <taxon>Mediterraneibacter</taxon>
    </lineage>
</organism>
<evidence type="ECO:0000313" key="10">
    <source>
        <dbReference type="Proteomes" id="UP000095787"/>
    </source>
</evidence>
<keyword evidence="2" id="KW-0229">DNA integration</keyword>
<evidence type="ECO:0000256" key="1">
    <source>
        <dbReference type="ARBA" id="ARBA00008857"/>
    </source>
</evidence>
<dbReference type="SUPFAM" id="SSF56349">
    <property type="entry name" value="DNA breaking-rejoining enzymes"/>
    <property type="match status" value="1"/>
</dbReference>
<dbReference type="Proteomes" id="UP000095787">
    <property type="component" value="Unassembled WGS sequence"/>
</dbReference>
<dbReference type="Gene3D" id="1.10.150.130">
    <property type="match status" value="1"/>
</dbReference>
<dbReference type="GO" id="GO:0006310">
    <property type="term" value="P:DNA recombination"/>
    <property type="evidence" value="ECO:0007669"/>
    <property type="project" value="UniProtKB-KW"/>
</dbReference>
<evidence type="ECO:0000313" key="11">
    <source>
        <dbReference type="Proteomes" id="UP000292665"/>
    </source>
</evidence>
<dbReference type="PROSITE" id="PS51898">
    <property type="entry name" value="TYR_RECOMBINASE"/>
    <property type="match status" value="1"/>
</dbReference>
<reference evidence="9 11" key="2">
    <citation type="journal article" date="2019" name="Science, e1252229">
        <title>Invertible promoters mediate bacterial phase variation, antibiotic resistance, and host adaptation in the gut.</title>
        <authorList>
            <person name="Jiang X."/>
            <person name="Hall A.B."/>
            <person name="Arthur T.D."/>
            <person name="Plichta D.R."/>
            <person name="Covington C.T."/>
            <person name="Poyet M."/>
            <person name="Crothers J."/>
            <person name="Moses P.L."/>
            <person name="Tolonen A.C."/>
            <person name="Vlamakis H."/>
            <person name="Alm E.J."/>
            <person name="Xavier R.J."/>
        </authorList>
    </citation>
    <scope>NUCLEOTIDE SEQUENCE [LARGE SCALE GENOMIC DNA]</scope>
    <source>
        <strain evidence="9">Aa_0143</strain>
        <strain evidence="11">aa_0143</strain>
    </source>
</reference>
<evidence type="ECO:0000259" key="6">
    <source>
        <dbReference type="PROSITE" id="PS51898"/>
    </source>
</evidence>
<dbReference type="PANTHER" id="PTHR30629:SF6">
    <property type="entry name" value="PROPHAGE INTEGRASE INTA-RELATED"/>
    <property type="match status" value="1"/>
</dbReference>
<dbReference type="EMBL" id="CYZO01000052">
    <property type="protein sequence ID" value="CUO45385.1"/>
    <property type="molecule type" value="Genomic_DNA"/>
</dbReference>
<dbReference type="InterPro" id="IPR044068">
    <property type="entry name" value="CB"/>
</dbReference>
<name>A0A174FB52_9FIRM</name>
<dbReference type="InterPro" id="IPR013762">
    <property type="entry name" value="Integrase-like_cat_sf"/>
</dbReference>
<evidence type="ECO:0000313" key="9">
    <source>
        <dbReference type="EMBL" id="RYS78633.1"/>
    </source>
</evidence>
<dbReference type="InterPro" id="IPR010998">
    <property type="entry name" value="Integrase_recombinase_N"/>
</dbReference>
<evidence type="ECO:0000256" key="2">
    <source>
        <dbReference type="ARBA" id="ARBA00022908"/>
    </source>
</evidence>
<feature type="domain" description="Core-binding (CB)" evidence="7">
    <location>
        <begin position="100"/>
        <end position="186"/>
    </location>
</feature>
<dbReference type="RefSeq" id="WP_004845968.1">
    <property type="nucleotide sequence ID" value="NZ_AP028249.1"/>
</dbReference>
<dbReference type="InterPro" id="IPR050808">
    <property type="entry name" value="Phage_Integrase"/>
</dbReference>
<dbReference type="EMBL" id="RCYR01000024">
    <property type="protein sequence ID" value="RYS78633.1"/>
    <property type="molecule type" value="Genomic_DNA"/>
</dbReference>
<dbReference type="InterPro" id="IPR002104">
    <property type="entry name" value="Integrase_catalytic"/>
</dbReference>
<evidence type="ECO:0000313" key="8">
    <source>
        <dbReference type="EMBL" id="CUO45385.1"/>
    </source>
</evidence>
<dbReference type="AlphaFoldDB" id="A0A174FB52"/>
<dbReference type="PANTHER" id="PTHR30629">
    <property type="entry name" value="PROPHAGE INTEGRASE"/>
    <property type="match status" value="1"/>
</dbReference>
<dbReference type="Pfam" id="PF00589">
    <property type="entry name" value="Phage_integrase"/>
    <property type="match status" value="1"/>
</dbReference>
<dbReference type="GO" id="GO:0003677">
    <property type="term" value="F:DNA binding"/>
    <property type="evidence" value="ECO:0007669"/>
    <property type="project" value="UniProtKB-UniRule"/>
</dbReference>
<protein>
    <submittedName>
        <fullName evidence="9">Recombinase XerD</fullName>
    </submittedName>
    <submittedName>
        <fullName evidence="8">Site-specific tyrosine recombinase XerC</fullName>
    </submittedName>
</protein>
<evidence type="ECO:0000256" key="4">
    <source>
        <dbReference type="ARBA" id="ARBA00023172"/>
    </source>
</evidence>
<reference evidence="8 10" key="1">
    <citation type="submission" date="2015-09" db="EMBL/GenBank/DDBJ databases">
        <authorList>
            <consortium name="Pathogen Informatics"/>
        </authorList>
    </citation>
    <scope>NUCLEOTIDE SEQUENCE [LARGE SCALE GENOMIC DNA]</scope>
    <source>
        <strain evidence="8 10">2789STDY5834841</strain>
    </source>
</reference>
<dbReference type="GO" id="GO:0015074">
    <property type="term" value="P:DNA integration"/>
    <property type="evidence" value="ECO:0007669"/>
    <property type="project" value="UniProtKB-KW"/>
</dbReference>
<evidence type="ECO:0000256" key="3">
    <source>
        <dbReference type="ARBA" id="ARBA00023125"/>
    </source>
</evidence>
<keyword evidence="3 5" id="KW-0238">DNA-binding</keyword>
<gene>
    <name evidence="9" type="ORF">EAI93_10855</name>
    <name evidence="8" type="ORF">ERS852456_02607</name>
</gene>
<evidence type="ECO:0000256" key="5">
    <source>
        <dbReference type="PROSITE-ProRule" id="PRU01248"/>
    </source>
</evidence>
<evidence type="ECO:0000259" key="7">
    <source>
        <dbReference type="PROSITE" id="PS51900"/>
    </source>
</evidence>
<accession>A0A174FB52</accession>
<dbReference type="Gene3D" id="1.10.443.10">
    <property type="entry name" value="Intergrase catalytic core"/>
    <property type="match status" value="1"/>
</dbReference>